<dbReference type="Gene3D" id="2.40.170.20">
    <property type="entry name" value="TonB-dependent receptor, beta-barrel domain"/>
    <property type="match status" value="1"/>
</dbReference>
<protein>
    <submittedName>
        <fullName evidence="6">TonB-linked outer membrane protein, SusC/RagA family</fullName>
    </submittedName>
</protein>
<dbReference type="Pfam" id="PF07715">
    <property type="entry name" value="Plug"/>
    <property type="match status" value="1"/>
</dbReference>
<dbReference type="Gene3D" id="2.170.130.10">
    <property type="entry name" value="TonB-dependent receptor, plug domain"/>
    <property type="match status" value="1"/>
</dbReference>
<evidence type="ECO:0000313" key="7">
    <source>
        <dbReference type="Proteomes" id="UP000198942"/>
    </source>
</evidence>
<feature type="chain" id="PRO_5011576911" evidence="4">
    <location>
        <begin position="24"/>
        <end position="1005"/>
    </location>
</feature>
<dbReference type="InterPro" id="IPR012910">
    <property type="entry name" value="Plug_dom"/>
</dbReference>
<dbReference type="EMBL" id="FOCL01000009">
    <property type="protein sequence ID" value="SEO54349.1"/>
    <property type="molecule type" value="Genomic_DNA"/>
</dbReference>
<dbReference type="STRING" id="551995.SAMN05192574_10931"/>
<evidence type="ECO:0000256" key="4">
    <source>
        <dbReference type="SAM" id="SignalP"/>
    </source>
</evidence>
<dbReference type="SUPFAM" id="SSF56935">
    <property type="entry name" value="Porins"/>
    <property type="match status" value="1"/>
</dbReference>
<gene>
    <name evidence="6" type="ORF">SAMN05192574_10931</name>
</gene>
<reference evidence="7" key="1">
    <citation type="submission" date="2016-10" db="EMBL/GenBank/DDBJ databases">
        <authorList>
            <person name="Varghese N."/>
            <person name="Submissions S."/>
        </authorList>
    </citation>
    <scope>NUCLEOTIDE SEQUENCE [LARGE SCALE GENOMIC DNA]</scope>
    <source>
        <strain evidence="7">Gh-48</strain>
    </source>
</reference>
<comment type="subcellular location">
    <subcellularLocation>
        <location evidence="1">Cell outer membrane</location>
    </subcellularLocation>
</comment>
<name>A0A1H8QJF7_9SPHI</name>
<evidence type="ECO:0000313" key="6">
    <source>
        <dbReference type="EMBL" id="SEO54349.1"/>
    </source>
</evidence>
<dbReference type="InterPro" id="IPR023996">
    <property type="entry name" value="TonB-dep_OMP_SusC/RagA"/>
</dbReference>
<dbReference type="GO" id="GO:0009279">
    <property type="term" value="C:cell outer membrane"/>
    <property type="evidence" value="ECO:0007669"/>
    <property type="project" value="UniProtKB-SubCell"/>
</dbReference>
<organism evidence="6 7">
    <name type="scientific">Mucilaginibacter gossypiicola</name>
    <dbReference type="NCBI Taxonomy" id="551995"/>
    <lineage>
        <taxon>Bacteria</taxon>
        <taxon>Pseudomonadati</taxon>
        <taxon>Bacteroidota</taxon>
        <taxon>Sphingobacteriia</taxon>
        <taxon>Sphingobacteriales</taxon>
        <taxon>Sphingobacteriaceae</taxon>
        <taxon>Mucilaginibacter</taxon>
    </lineage>
</organism>
<dbReference type="Proteomes" id="UP000198942">
    <property type="component" value="Unassembled WGS sequence"/>
</dbReference>
<dbReference type="NCBIfam" id="TIGR04056">
    <property type="entry name" value="OMP_RagA_SusC"/>
    <property type="match status" value="1"/>
</dbReference>
<proteinExistence type="predicted"/>
<evidence type="ECO:0000259" key="5">
    <source>
        <dbReference type="Pfam" id="PF07715"/>
    </source>
</evidence>
<dbReference type="InterPro" id="IPR037066">
    <property type="entry name" value="Plug_dom_sf"/>
</dbReference>
<sequence length="1005" mass="114116">MRYLWLCFVVFAAITTNALTSLAKGNEGKKSKVKRPDPAFYNKPHIRRDTTAKDSLLKDSINIIIRHTLYNKLADSVTKKPYELSKFPAASLQQLLKGQFAGLYVQEPSGEPGSMQNMFIRGVPMPLLSPRDVYQSQPLVVLDGIPLVTEHPFAYDIQLYDYNRMGTATNPFAGIDMNNIASVEVLKDLSATAVYGPRAVNGVIVLTSKTPVAAKSITFDSYIGLAQRPHVTTINGKYENAFRQRFYDLYTTNGRYSDDENYPIYLSDSLNNVYSGKSDWSDLYYRNAVVYGINFGISGGTDRANFRFSLGDLKNNGIADGTVLNRYSAMFNINMKPLKWLLFSTMVNANRLDRQRNKYLRDRFAQINYFPDLSAPLPPNKEYYADYLAQYKKGFDNNKTNIVDGYAKIGLDLGRFKFVTTFNVDYNEGYRDVFYARTLLQGNSYASNYFGSSQRIMADNRATYDLTINKVNDFHFELGQSTQWDIYKYSNAYAYKGVNDYIKIDLLDSNPKNPDGSDNPNYLNPTAFPRELTFRFLDKIKHNLVSFYAKTDYSFKEKYFLSATVRADGSSNAQPTSRWFYSPVISAAWNIKKEVLNNSTIINDLILKASAGRIGRLNAFDNYAQGPQYTASVGYTGNLTVPGYNAFGVLTRPYSTGWIGYGIPWSYSNQLNIGTDAGFLNNRLHLSVDWYLKQEKNLLIGIPAFAEYGYKQSIESGMAVNNTGIDVSVSANIVQNTRFGWTSSLNLNHNINKLKALPRGLNQIIVDDKLLKVGSPIDQYWLLINDGIYKSESEIPVVNGQPLKYNGIALHAGDPRWRDINGDNVIDNNDKVLKGHSLPKISGGYDNNFRYGNWNLNINLYFNLGRDLIHQEMANRFDFINREGNSDVNSVKEITFWEKRGDYSKYPLYNPWSTVIPYRVDQDLFLENASFLKLRTVSIGYDLTKAMRLKKIKLTRFYVYATANNVFTITPYTGQDPELVNYDGYDTGYGLPIPRTYTLGVKMEL</sequence>
<evidence type="ECO:0000256" key="3">
    <source>
        <dbReference type="ARBA" id="ARBA00023237"/>
    </source>
</evidence>
<keyword evidence="2" id="KW-0472">Membrane</keyword>
<evidence type="ECO:0000256" key="1">
    <source>
        <dbReference type="ARBA" id="ARBA00004442"/>
    </source>
</evidence>
<dbReference type="OrthoDB" id="9768177at2"/>
<dbReference type="AlphaFoldDB" id="A0A1H8QJF7"/>
<accession>A0A1H8QJF7</accession>
<dbReference type="InterPro" id="IPR036942">
    <property type="entry name" value="Beta-barrel_TonB_sf"/>
</dbReference>
<feature type="signal peptide" evidence="4">
    <location>
        <begin position="1"/>
        <end position="23"/>
    </location>
</feature>
<keyword evidence="7" id="KW-1185">Reference proteome</keyword>
<evidence type="ECO:0000256" key="2">
    <source>
        <dbReference type="ARBA" id="ARBA00023136"/>
    </source>
</evidence>
<keyword evidence="3" id="KW-0998">Cell outer membrane</keyword>
<keyword evidence="4" id="KW-0732">Signal</keyword>
<dbReference type="RefSeq" id="WP_091216951.1">
    <property type="nucleotide sequence ID" value="NZ_FOCL01000009.1"/>
</dbReference>
<feature type="domain" description="TonB-dependent receptor plug" evidence="5">
    <location>
        <begin position="80"/>
        <end position="203"/>
    </location>
</feature>